<dbReference type="AlphaFoldDB" id="A0AAV5CED2"/>
<keyword evidence="6" id="KW-1185">Reference proteome</keyword>
<dbReference type="InterPro" id="IPR011990">
    <property type="entry name" value="TPR-like_helical_dom_sf"/>
</dbReference>
<evidence type="ECO:0000313" key="5">
    <source>
        <dbReference type="EMBL" id="GJM96525.1"/>
    </source>
</evidence>
<dbReference type="Gene3D" id="1.25.40.10">
    <property type="entry name" value="Tetratricopeptide repeat domain"/>
    <property type="match status" value="3"/>
</dbReference>
<comment type="caution">
    <text evidence="5">The sequence shown here is derived from an EMBL/GenBank/DDBJ whole genome shotgun (WGS) entry which is preliminary data.</text>
</comment>
<dbReference type="Pfam" id="PF01535">
    <property type="entry name" value="PPR"/>
    <property type="match status" value="5"/>
</dbReference>
<evidence type="ECO:0000313" key="6">
    <source>
        <dbReference type="Proteomes" id="UP001054889"/>
    </source>
</evidence>
<feature type="repeat" description="PPR" evidence="3">
    <location>
        <begin position="76"/>
        <end position="110"/>
    </location>
</feature>
<dbReference type="InterPro" id="IPR046960">
    <property type="entry name" value="PPR_At4g14850-like_plant"/>
</dbReference>
<dbReference type="NCBIfam" id="TIGR00756">
    <property type="entry name" value="PPR"/>
    <property type="match status" value="3"/>
</dbReference>
<dbReference type="GO" id="GO:0009451">
    <property type="term" value="P:RNA modification"/>
    <property type="evidence" value="ECO:0007669"/>
    <property type="project" value="InterPro"/>
</dbReference>
<protein>
    <recommendedName>
        <fullName evidence="7">Pentatricopeptide repeat-containing protein</fullName>
    </recommendedName>
</protein>
<dbReference type="PROSITE" id="PS51375">
    <property type="entry name" value="PPR"/>
    <property type="match status" value="1"/>
</dbReference>
<evidence type="ECO:0008006" key="7">
    <source>
        <dbReference type="Google" id="ProtNLM"/>
    </source>
</evidence>
<name>A0AAV5CED2_ELECO</name>
<dbReference type="EMBL" id="BQKI01000006">
    <property type="protein sequence ID" value="GJM96525.1"/>
    <property type="molecule type" value="Genomic_DNA"/>
</dbReference>
<dbReference type="FunFam" id="1.25.40.10:FF:000242">
    <property type="entry name" value="Pentatricopeptide repeat-containing protein"/>
    <property type="match status" value="1"/>
</dbReference>
<proteinExistence type="predicted"/>
<dbReference type="GO" id="GO:0003723">
    <property type="term" value="F:RNA binding"/>
    <property type="evidence" value="ECO:0007669"/>
    <property type="project" value="InterPro"/>
</dbReference>
<sequence length="345" mass="36703">MLSPASPLPAPDHLSFPFALSAAAALGDFSGPQLHALLVKNALFPADHYVTTALLQLHAPRPDLARMVFDELPRREAIHYDLVIGAYARAGMAAEGLTVFRVMFEDGVAPDAVVLTTAIAACAQAGALEYGAWVHRYIERAAPGLLGDAFVGSALVSMYAKCGCLEAAVAVFDGMPERNEYVWGAMVGAFAVHGMAAEAVACLDRMAAEDGVRPDGVVVLGVLSACAHAGKVEEGLRLLREMRQRYGVAPGHEHYSCTVDMLCRVGRLEEAMRLIETMPMTPLESVWGSVLAGGCSTGAREAGRRRRRGRLRAVVQHLPGCQPQGRRAEGAEADRQPGDQEGASC</sequence>
<gene>
    <name evidence="5" type="primary">ga13368</name>
    <name evidence="5" type="ORF">PR202_ga13368</name>
</gene>
<keyword evidence="1" id="KW-0677">Repeat</keyword>
<feature type="compositionally biased region" description="Basic and acidic residues" evidence="4">
    <location>
        <begin position="326"/>
        <end position="338"/>
    </location>
</feature>
<feature type="region of interest" description="Disordered" evidence="4">
    <location>
        <begin position="321"/>
        <end position="345"/>
    </location>
</feature>
<organism evidence="5 6">
    <name type="scientific">Eleusine coracana subsp. coracana</name>
    <dbReference type="NCBI Taxonomy" id="191504"/>
    <lineage>
        <taxon>Eukaryota</taxon>
        <taxon>Viridiplantae</taxon>
        <taxon>Streptophyta</taxon>
        <taxon>Embryophyta</taxon>
        <taxon>Tracheophyta</taxon>
        <taxon>Spermatophyta</taxon>
        <taxon>Magnoliopsida</taxon>
        <taxon>Liliopsida</taxon>
        <taxon>Poales</taxon>
        <taxon>Poaceae</taxon>
        <taxon>PACMAD clade</taxon>
        <taxon>Chloridoideae</taxon>
        <taxon>Cynodonteae</taxon>
        <taxon>Eleusininae</taxon>
        <taxon>Eleusine</taxon>
    </lineage>
</organism>
<evidence type="ECO:0000256" key="1">
    <source>
        <dbReference type="ARBA" id="ARBA00022737"/>
    </source>
</evidence>
<reference evidence="5" key="2">
    <citation type="submission" date="2021-12" db="EMBL/GenBank/DDBJ databases">
        <title>Resequencing data analysis of finger millet.</title>
        <authorList>
            <person name="Hatakeyama M."/>
            <person name="Aluri S."/>
            <person name="Balachadran M.T."/>
            <person name="Sivarajan S.R."/>
            <person name="Poveda L."/>
            <person name="Shimizu-Inatsugi R."/>
            <person name="Schlapbach R."/>
            <person name="Sreeman S.M."/>
            <person name="Shimizu K.K."/>
        </authorList>
    </citation>
    <scope>NUCLEOTIDE SEQUENCE</scope>
</reference>
<dbReference type="PANTHER" id="PTHR47926:SF437">
    <property type="entry name" value="PENTACOTRIPEPTIDE-REPEAT REGION OF PRORP DOMAIN-CONTAINING PROTEIN"/>
    <property type="match status" value="1"/>
</dbReference>
<reference evidence="5" key="1">
    <citation type="journal article" date="2018" name="DNA Res.">
        <title>Multiple hybrid de novo genome assembly of finger millet, an orphan allotetraploid crop.</title>
        <authorList>
            <person name="Hatakeyama M."/>
            <person name="Aluri S."/>
            <person name="Balachadran M.T."/>
            <person name="Sivarajan S.R."/>
            <person name="Patrignani A."/>
            <person name="Gruter S."/>
            <person name="Poveda L."/>
            <person name="Shimizu-Inatsugi R."/>
            <person name="Baeten J."/>
            <person name="Francoijs K.J."/>
            <person name="Nataraja K.N."/>
            <person name="Reddy Y.A.N."/>
            <person name="Phadnis S."/>
            <person name="Ravikumar R.L."/>
            <person name="Schlapbach R."/>
            <person name="Sreeman S.M."/>
            <person name="Shimizu K.K."/>
        </authorList>
    </citation>
    <scope>NUCLEOTIDE SEQUENCE</scope>
</reference>
<evidence type="ECO:0000256" key="2">
    <source>
        <dbReference type="ARBA" id="ARBA00022946"/>
    </source>
</evidence>
<evidence type="ECO:0000256" key="3">
    <source>
        <dbReference type="PROSITE-ProRule" id="PRU00708"/>
    </source>
</evidence>
<dbReference type="PANTHER" id="PTHR47926">
    <property type="entry name" value="PENTATRICOPEPTIDE REPEAT-CONTAINING PROTEIN"/>
    <property type="match status" value="1"/>
</dbReference>
<evidence type="ECO:0000256" key="4">
    <source>
        <dbReference type="SAM" id="MobiDB-lite"/>
    </source>
</evidence>
<dbReference type="Proteomes" id="UP001054889">
    <property type="component" value="Unassembled WGS sequence"/>
</dbReference>
<keyword evidence="2" id="KW-0809">Transit peptide</keyword>
<accession>A0AAV5CED2</accession>
<dbReference type="InterPro" id="IPR002885">
    <property type="entry name" value="PPR_rpt"/>
</dbReference>